<reference evidence="4 5" key="1">
    <citation type="journal article" date="2017" name="ISME J.">
        <title>Energy and carbon metabolisms in a deep terrestrial subsurface fluid microbial community.</title>
        <authorList>
            <person name="Momper L."/>
            <person name="Jungbluth S.P."/>
            <person name="Lee M.D."/>
            <person name="Amend J.P."/>
        </authorList>
    </citation>
    <scope>NUCLEOTIDE SEQUENCE [LARGE SCALE GENOMIC DNA]</scope>
    <source>
        <strain evidence="4">SURF_26</strain>
    </source>
</reference>
<dbReference type="Pfam" id="PF07589">
    <property type="entry name" value="PEP-CTERM"/>
    <property type="match status" value="1"/>
</dbReference>
<feature type="chain" id="PRO_5017481102" evidence="2">
    <location>
        <begin position="25"/>
        <end position="248"/>
    </location>
</feature>
<feature type="compositionally biased region" description="Polar residues" evidence="1">
    <location>
        <begin position="68"/>
        <end position="79"/>
    </location>
</feature>
<dbReference type="AlphaFoldDB" id="A0A3A4QUF5"/>
<accession>A0A3A4QUF5</accession>
<dbReference type="InterPro" id="IPR013424">
    <property type="entry name" value="Ice-binding_C"/>
</dbReference>
<dbReference type="NCBIfam" id="TIGR02595">
    <property type="entry name" value="PEP_CTERM"/>
    <property type="match status" value="1"/>
</dbReference>
<dbReference type="Proteomes" id="UP000266426">
    <property type="component" value="Unassembled WGS sequence"/>
</dbReference>
<sequence>MKKTTLLSTLAASIILAQVSVSFAVTLYIGDKDGFGYGSAAGYVNELGGNPDANGNGILDPGDALPDRNTNGSVASGSQDDFDYRSAELSATNGAYYTDVALSNSNEAAFPNQNYIAHNVLFTFNFTVPTIGDIDYGQDHFINLVYADYDVNPMTAIVEGATVVLEGTTTFGGIDGFIWRAYKVVSWSDMLDGVVTITIHAPDEPYVAFDYALLDMEPIQVPEVGIPEPATMALFGSALVALVRKIRK</sequence>
<evidence type="ECO:0000313" key="4">
    <source>
        <dbReference type="EMBL" id="RJP57590.1"/>
    </source>
</evidence>
<comment type="caution">
    <text evidence="4">The sequence shown here is derived from an EMBL/GenBank/DDBJ whole genome shotgun (WGS) entry which is preliminary data.</text>
</comment>
<evidence type="ECO:0000313" key="5">
    <source>
        <dbReference type="Proteomes" id="UP000266426"/>
    </source>
</evidence>
<feature type="signal peptide" evidence="2">
    <location>
        <begin position="1"/>
        <end position="24"/>
    </location>
</feature>
<dbReference type="EMBL" id="QZJZ01000078">
    <property type="protein sequence ID" value="RJP57590.1"/>
    <property type="molecule type" value="Genomic_DNA"/>
</dbReference>
<feature type="region of interest" description="Disordered" evidence="1">
    <location>
        <begin position="55"/>
        <end position="79"/>
    </location>
</feature>
<feature type="domain" description="Ice-binding protein C-terminal" evidence="3">
    <location>
        <begin position="226"/>
        <end position="248"/>
    </location>
</feature>
<evidence type="ECO:0000259" key="3">
    <source>
        <dbReference type="Pfam" id="PF07589"/>
    </source>
</evidence>
<evidence type="ECO:0000256" key="1">
    <source>
        <dbReference type="SAM" id="MobiDB-lite"/>
    </source>
</evidence>
<organism evidence="4 5">
    <name type="scientific">Candidatus Auribacter fodinae</name>
    <dbReference type="NCBI Taxonomy" id="2093366"/>
    <lineage>
        <taxon>Bacteria</taxon>
        <taxon>Pseudomonadati</taxon>
        <taxon>Candidatus Auribacterota</taxon>
        <taxon>Candidatus Auribacteria</taxon>
        <taxon>Candidatus Auribacterales</taxon>
        <taxon>Candidatus Auribacteraceae</taxon>
        <taxon>Candidatus Auribacter</taxon>
    </lineage>
</organism>
<keyword evidence="2" id="KW-0732">Signal</keyword>
<protein>
    <submittedName>
        <fullName evidence="4">PEP-CTERM sorting domain-containing protein</fullName>
    </submittedName>
</protein>
<name>A0A3A4QUF5_9BACT</name>
<proteinExistence type="predicted"/>
<gene>
    <name evidence="4" type="ORF">C4541_09970</name>
</gene>
<evidence type="ECO:0000256" key="2">
    <source>
        <dbReference type="SAM" id="SignalP"/>
    </source>
</evidence>